<evidence type="ECO:0000259" key="4">
    <source>
        <dbReference type="Pfam" id="PF05426"/>
    </source>
</evidence>
<protein>
    <recommendedName>
        <fullName evidence="4">Alginate lyase domain-containing protein</fullName>
    </recommendedName>
</protein>
<feature type="chain" id="PRO_5016974682" description="Alginate lyase domain-containing protein" evidence="3">
    <location>
        <begin position="22"/>
        <end position="183"/>
    </location>
</feature>
<evidence type="ECO:0000313" key="5">
    <source>
        <dbReference type="EMBL" id="RAV34764.1"/>
    </source>
</evidence>
<keyword evidence="1 3" id="KW-0732">Signal</keyword>
<name>A0A364VDS0_9CORY</name>
<evidence type="ECO:0000313" key="6">
    <source>
        <dbReference type="Proteomes" id="UP000251047"/>
    </source>
</evidence>
<comment type="caution">
    <text evidence="5">The sequence shown here is derived from an EMBL/GenBank/DDBJ whole genome shotgun (WGS) entry which is preliminary data.</text>
</comment>
<dbReference type="GO" id="GO:0042597">
    <property type="term" value="C:periplasmic space"/>
    <property type="evidence" value="ECO:0007669"/>
    <property type="project" value="InterPro"/>
</dbReference>
<feature type="domain" description="Alginate lyase" evidence="4">
    <location>
        <begin position="87"/>
        <end position="172"/>
    </location>
</feature>
<dbReference type="InterPro" id="IPR008397">
    <property type="entry name" value="Alginate_lyase_dom"/>
</dbReference>
<dbReference type="Proteomes" id="UP000251047">
    <property type="component" value="Unassembled WGS sequence"/>
</dbReference>
<proteinExistence type="predicted"/>
<accession>A0A364VDS0</accession>
<reference evidence="5 6" key="1">
    <citation type="journal article" date="2018" name="Syst. Appl. Microbiol.">
        <title>Corynebacterium heidelbergense sp. nov., isolated from the preen glands of Egyptian geese (Alopochen aegyptiacus).</title>
        <authorList>
            <person name="Braun M.S."/>
            <person name="Wang E."/>
            <person name="Zimmermann S."/>
            <person name="Wink M."/>
        </authorList>
    </citation>
    <scope>NUCLEOTIDE SEQUENCE [LARGE SCALE GENOMIC DNA]</scope>
    <source>
        <strain evidence="5 6">DSM 104638</strain>
    </source>
</reference>
<dbReference type="SUPFAM" id="SSF48230">
    <property type="entry name" value="Chondroitin AC/alginate lyase"/>
    <property type="match status" value="1"/>
</dbReference>
<evidence type="ECO:0000256" key="3">
    <source>
        <dbReference type="SAM" id="SignalP"/>
    </source>
</evidence>
<sequence>MCRLSAGRRLGTILCAMVLMAAPLTACSSDDPGKHSAISQATASSDSTLASAQGFILTHQHLERVKSDAGAVAKIRQASAELGAYTPHPVAELNLLDHYTSTGTDEELDQGSQDLARDANAAYVKALSYLVTGNTDDAGQAQRILDAWATTLQNVGTVQVTNAPNFNGPYLLAAATWVRGVGG</sequence>
<dbReference type="Gene3D" id="1.50.10.100">
    <property type="entry name" value="Chondroitin AC/alginate lyase"/>
    <property type="match status" value="1"/>
</dbReference>
<feature type="signal peptide" evidence="3">
    <location>
        <begin position="1"/>
        <end position="21"/>
    </location>
</feature>
<dbReference type="Pfam" id="PF05426">
    <property type="entry name" value="Alginate_lyase"/>
    <property type="match status" value="1"/>
</dbReference>
<dbReference type="EMBL" id="PHQP01000006">
    <property type="protein sequence ID" value="RAV34764.1"/>
    <property type="molecule type" value="Genomic_DNA"/>
</dbReference>
<evidence type="ECO:0000256" key="2">
    <source>
        <dbReference type="ARBA" id="ARBA00023239"/>
    </source>
</evidence>
<gene>
    <name evidence="5" type="ORF">CWC39_01580</name>
</gene>
<dbReference type="OrthoDB" id="3862295at2"/>
<organism evidence="5 6">
    <name type="scientific">Corynebacterium heidelbergense</name>
    <dbReference type="NCBI Taxonomy" id="2055947"/>
    <lineage>
        <taxon>Bacteria</taxon>
        <taxon>Bacillati</taxon>
        <taxon>Actinomycetota</taxon>
        <taxon>Actinomycetes</taxon>
        <taxon>Mycobacteriales</taxon>
        <taxon>Corynebacteriaceae</taxon>
        <taxon>Corynebacterium</taxon>
    </lineage>
</organism>
<dbReference type="AlphaFoldDB" id="A0A364VDS0"/>
<keyword evidence="2" id="KW-0456">Lyase</keyword>
<evidence type="ECO:0000256" key="1">
    <source>
        <dbReference type="ARBA" id="ARBA00022729"/>
    </source>
</evidence>
<dbReference type="GO" id="GO:0016829">
    <property type="term" value="F:lyase activity"/>
    <property type="evidence" value="ECO:0007669"/>
    <property type="project" value="UniProtKB-KW"/>
</dbReference>
<dbReference type="InterPro" id="IPR008929">
    <property type="entry name" value="Chondroitin_lyas"/>
</dbReference>